<feature type="non-terminal residue" evidence="1">
    <location>
        <position position="1"/>
    </location>
</feature>
<name>M0BAC4_9EURY</name>
<protein>
    <submittedName>
        <fullName evidence="1">Uncharacterized protein</fullName>
    </submittedName>
</protein>
<gene>
    <name evidence="1" type="ORF">C482_00030</name>
</gene>
<keyword evidence="2" id="KW-1185">Reference proteome</keyword>
<accession>M0BAC4</accession>
<evidence type="ECO:0000313" key="2">
    <source>
        <dbReference type="Proteomes" id="UP000011693"/>
    </source>
</evidence>
<feature type="non-terminal residue" evidence="1">
    <location>
        <position position="85"/>
    </location>
</feature>
<dbReference type="EMBL" id="AOIN01000005">
    <property type="protein sequence ID" value="ELZ06589.1"/>
    <property type="molecule type" value="Genomic_DNA"/>
</dbReference>
<dbReference type="Proteomes" id="UP000011693">
    <property type="component" value="Unassembled WGS sequence"/>
</dbReference>
<organism evidence="1 2">
    <name type="scientific">Natrialba chahannaoensis JCM 10990</name>
    <dbReference type="NCBI Taxonomy" id="1227492"/>
    <lineage>
        <taxon>Archaea</taxon>
        <taxon>Methanobacteriati</taxon>
        <taxon>Methanobacteriota</taxon>
        <taxon>Stenosarchaea group</taxon>
        <taxon>Halobacteria</taxon>
        <taxon>Halobacteriales</taxon>
        <taxon>Natrialbaceae</taxon>
        <taxon>Natrialba</taxon>
    </lineage>
</organism>
<proteinExistence type="predicted"/>
<comment type="caution">
    <text evidence="1">The sequence shown here is derived from an EMBL/GenBank/DDBJ whole genome shotgun (WGS) entry which is preliminary data.</text>
</comment>
<dbReference type="AlphaFoldDB" id="M0BAC4"/>
<evidence type="ECO:0000313" key="1">
    <source>
        <dbReference type="EMBL" id="ELZ06589.1"/>
    </source>
</evidence>
<sequence>KSTDTMGRTQMAALDLTKGNPWCGQVTRDSSGKNKEPWILGYKGENGPFFQWAVIKLVGHDVPLILDAIPVERGRKRADIVDDLL</sequence>
<reference evidence="1 2" key="1">
    <citation type="journal article" date="2014" name="PLoS Genet.">
        <title>Phylogenetically driven sequencing of extremely halophilic archaea reveals strategies for static and dynamic osmo-response.</title>
        <authorList>
            <person name="Becker E.A."/>
            <person name="Seitzer P.M."/>
            <person name="Tritt A."/>
            <person name="Larsen D."/>
            <person name="Krusor M."/>
            <person name="Yao A.I."/>
            <person name="Wu D."/>
            <person name="Madern D."/>
            <person name="Eisen J.A."/>
            <person name="Darling A.E."/>
            <person name="Facciotti M.T."/>
        </authorList>
    </citation>
    <scope>NUCLEOTIDE SEQUENCE [LARGE SCALE GENOMIC DNA]</scope>
    <source>
        <strain evidence="1 2">JCM 10990</strain>
    </source>
</reference>